<keyword evidence="2" id="KW-1185">Reference proteome</keyword>
<accession>A0ABU1MT48</accession>
<dbReference type="RefSeq" id="WP_156402107.1">
    <property type="nucleotide sequence ID" value="NZ_BMLD01000005.1"/>
</dbReference>
<comment type="caution">
    <text evidence="1">The sequence shown here is derived from an EMBL/GenBank/DDBJ whole genome shotgun (WGS) entry which is preliminary data.</text>
</comment>
<name>A0ABU1MT48_9CAUL</name>
<evidence type="ECO:0000313" key="1">
    <source>
        <dbReference type="EMBL" id="MDR6529360.1"/>
    </source>
</evidence>
<sequence length="90" mass="10292">MVQRTSLPSFAKDIMPMFRPDDIACMRPMGVRLNNPDWMTDPGGDPEYPDYANARRVFAVLQKGSMPPDQPWPDAWLTVYQDWMANGFAP</sequence>
<protein>
    <submittedName>
        <fullName evidence="1">Uncharacterized protein</fullName>
    </submittedName>
</protein>
<dbReference type="Proteomes" id="UP001262754">
    <property type="component" value="Unassembled WGS sequence"/>
</dbReference>
<organism evidence="1 2">
    <name type="scientific">Caulobacter rhizosphaerae</name>
    <dbReference type="NCBI Taxonomy" id="2010972"/>
    <lineage>
        <taxon>Bacteria</taxon>
        <taxon>Pseudomonadati</taxon>
        <taxon>Pseudomonadota</taxon>
        <taxon>Alphaproteobacteria</taxon>
        <taxon>Caulobacterales</taxon>
        <taxon>Caulobacteraceae</taxon>
        <taxon>Caulobacter</taxon>
    </lineage>
</organism>
<reference evidence="1 2" key="1">
    <citation type="submission" date="2023-07" db="EMBL/GenBank/DDBJ databases">
        <title>Sorghum-associated microbial communities from plants grown in Nebraska, USA.</title>
        <authorList>
            <person name="Schachtman D."/>
        </authorList>
    </citation>
    <scope>NUCLEOTIDE SEQUENCE [LARGE SCALE GENOMIC DNA]</scope>
    <source>
        <strain evidence="1 2">DS2154</strain>
    </source>
</reference>
<evidence type="ECO:0000313" key="2">
    <source>
        <dbReference type="Proteomes" id="UP001262754"/>
    </source>
</evidence>
<gene>
    <name evidence="1" type="ORF">J2800_000075</name>
</gene>
<proteinExistence type="predicted"/>
<dbReference type="EMBL" id="JAVDRL010000001">
    <property type="protein sequence ID" value="MDR6529360.1"/>
    <property type="molecule type" value="Genomic_DNA"/>
</dbReference>